<keyword evidence="2" id="KW-0805">Transcription regulation</keyword>
<keyword evidence="8" id="KW-1185">Reference proteome</keyword>
<evidence type="ECO:0000256" key="6">
    <source>
        <dbReference type="SAM" id="MobiDB-lite"/>
    </source>
</evidence>
<keyword evidence="3" id="KW-0804">Transcription</keyword>
<evidence type="ECO:0000256" key="2">
    <source>
        <dbReference type="ARBA" id="ARBA00023015"/>
    </source>
</evidence>
<feature type="region of interest" description="Disordered" evidence="6">
    <location>
        <begin position="214"/>
        <end position="233"/>
    </location>
</feature>
<evidence type="ECO:0000256" key="5">
    <source>
        <dbReference type="ARBA" id="ARBA00025784"/>
    </source>
</evidence>
<dbReference type="GeneTree" id="ENSGT00530000063353"/>
<organism evidence="7 8">
    <name type="scientific">Hucho hucho</name>
    <name type="common">huchen</name>
    <dbReference type="NCBI Taxonomy" id="62062"/>
    <lineage>
        <taxon>Eukaryota</taxon>
        <taxon>Metazoa</taxon>
        <taxon>Chordata</taxon>
        <taxon>Craniata</taxon>
        <taxon>Vertebrata</taxon>
        <taxon>Euteleostomi</taxon>
        <taxon>Actinopterygii</taxon>
        <taxon>Neopterygii</taxon>
        <taxon>Teleostei</taxon>
        <taxon>Protacanthopterygii</taxon>
        <taxon>Salmoniformes</taxon>
        <taxon>Salmonidae</taxon>
        <taxon>Salmoninae</taxon>
        <taxon>Hucho</taxon>
    </lineage>
</organism>
<proteinExistence type="inferred from homology"/>
<evidence type="ECO:0000313" key="8">
    <source>
        <dbReference type="Proteomes" id="UP000314982"/>
    </source>
</evidence>
<sequence length="405" mass="44082">MSCLDVMFHQSYGAHYLPAPSAAAAAAYKAAYYHHQHQQKKLGVYSRMQQDSTEQQFPGGRQQQQRGGGGGRLAGEKGVRQGLEVSGLGGSWRSGKDSQPAEAEYLSSRCVLFTYFHGNIGDVVDEHFSRALSQPSTFTGETKSSRCTPIHTSPSAGLWKDSVALSEGQCSSLSSSLWGGGYQSQTSPCLPIHPDFSPSPAGFHAPDRALWTGHALPQPSLPPPTSLPDPWAYSLSPQTSASYTHVHDVYPHTHPHTHMHPRHTHAVLHSHPSHGPGLDPRFSPMLLPGVKTQSPLAHSPVGHSTHSTTHSTTHSSQSPGIHSDVKTEVEQASPPTLTPSPWPTALHTPMDIYDSGKPLTWSTHTHTHTHTCTLLSHVYVSATLLFYLKVDVMLFLSLQVWIRTK</sequence>
<evidence type="ECO:0000313" key="7">
    <source>
        <dbReference type="Ensembl" id="ENSHHUP00000003216.1"/>
    </source>
</evidence>
<keyword evidence="4" id="KW-0539">Nucleus</keyword>
<dbReference type="Proteomes" id="UP000314982">
    <property type="component" value="Unassembled WGS sequence"/>
</dbReference>
<dbReference type="GO" id="GO:0006355">
    <property type="term" value="P:regulation of DNA-templated transcription"/>
    <property type="evidence" value="ECO:0007669"/>
    <property type="project" value="InterPro"/>
</dbReference>
<comment type="similarity">
    <text evidence="5">Belongs to the vestigial family.</text>
</comment>
<feature type="region of interest" description="Disordered" evidence="6">
    <location>
        <begin position="49"/>
        <end position="77"/>
    </location>
</feature>
<protein>
    <submittedName>
        <fullName evidence="7">Vestigial like family member 3</fullName>
    </submittedName>
</protein>
<accession>A0A4W5JTW7</accession>
<reference evidence="7" key="3">
    <citation type="submission" date="2025-09" db="UniProtKB">
        <authorList>
            <consortium name="Ensembl"/>
        </authorList>
    </citation>
    <scope>IDENTIFICATION</scope>
</reference>
<evidence type="ECO:0000256" key="1">
    <source>
        <dbReference type="ARBA" id="ARBA00004123"/>
    </source>
</evidence>
<dbReference type="STRING" id="62062.ENSHHUP00000003216"/>
<dbReference type="PANTHER" id="PTHR15950:SF16">
    <property type="entry name" value="TRANSCRIPTION COFACTOR VESTIGIAL-LIKE PROTEIN 3"/>
    <property type="match status" value="1"/>
</dbReference>
<feature type="region of interest" description="Disordered" evidence="6">
    <location>
        <begin position="248"/>
        <end position="343"/>
    </location>
</feature>
<dbReference type="InterPro" id="IPR011520">
    <property type="entry name" value="Vg_fam"/>
</dbReference>
<feature type="compositionally biased region" description="Basic residues" evidence="6">
    <location>
        <begin position="253"/>
        <end position="272"/>
    </location>
</feature>
<evidence type="ECO:0000256" key="4">
    <source>
        <dbReference type="ARBA" id="ARBA00023242"/>
    </source>
</evidence>
<reference evidence="7" key="2">
    <citation type="submission" date="2025-08" db="UniProtKB">
        <authorList>
            <consortium name="Ensembl"/>
        </authorList>
    </citation>
    <scope>IDENTIFICATION</scope>
</reference>
<name>A0A4W5JTW7_9TELE</name>
<dbReference type="Ensembl" id="ENSHHUT00000003330.1">
    <property type="protein sequence ID" value="ENSHHUP00000003216.1"/>
    <property type="gene ID" value="ENSHHUG00000002042.1"/>
</dbReference>
<evidence type="ECO:0000256" key="3">
    <source>
        <dbReference type="ARBA" id="ARBA00023163"/>
    </source>
</evidence>
<dbReference type="Pfam" id="PF07545">
    <property type="entry name" value="Vg_Tdu"/>
    <property type="match status" value="1"/>
</dbReference>
<dbReference type="AlphaFoldDB" id="A0A4W5JTW7"/>
<dbReference type="PANTHER" id="PTHR15950">
    <property type="entry name" value="TRANSCRIPTION COFACTOR VESTIGIAL-LIKE PROTEIN"/>
    <property type="match status" value="1"/>
</dbReference>
<reference evidence="8" key="1">
    <citation type="submission" date="2018-06" db="EMBL/GenBank/DDBJ databases">
        <title>Genome assembly of Danube salmon.</title>
        <authorList>
            <person name="Macqueen D.J."/>
            <person name="Gundappa M.K."/>
        </authorList>
    </citation>
    <scope>NUCLEOTIDE SEQUENCE [LARGE SCALE GENOMIC DNA]</scope>
</reference>
<feature type="compositionally biased region" description="Low complexity" evidence="6">
    <location>
        <begin position="303"/>
        <end position="316"/>
    </location>
</feature>
<dbReference type="GO" id="GO:0005634">
    <property type="term" value="C:nucleus"/>
    <property type="evidence" value="ECO:0007669"/>
    <property type="project" value="UniProtKB-SubCell"/>
</dbReference>
<comment type="subcellular location">
    <subcellularLocation>
        <location evidence="1">Nucleus</location>
    </subcellularLocation>
</comment>